<dbReference type="PROSITE" id="PS51831">
    <property type="entry name" value="HD"/>
    <property type="match status" value="1"/>
</dbReference>
<dbReference type="GO" id="GO:0008803">
    <property type="term" value="F:bis(5'-nucleosyl)-tetraphosphatase (symmetrical) activity"/>
    <property type="evidence" value="ECO:0007669"/>
    <property type="project" value="UniProtKB-EC"/>
</dbReference>
<dbReference type="GO" id="GO:0016779">
    <property type="term" value="F:nucleotidyltransferase activity"/>
    <property type="evidence" value="ECO:0007669"/>
    <property type="project" value="UniProtKB-KW"/>
</dbReference>
<dbReference type="NCBIfam" id="TIGR00277">
    <property type="entry name" value="HDIG"/>
    <property type="match status" value="1"/>
</dbReference>
<name>A0A0L6ZE94_9CLOT</name>
<evidence type="ECO:0000256" key="3">
    <source>
        <dbReference type="ARBA" id="ARBA00022741"/>
    </source>
</evidence>
<dbReference type="Proteomes" id="UP000037043">
    <property type="component" value="Unassembled WGS sequence"/>
</dbReference>
<dbReference type="InterPro" id="IPR006674">
    <property type="entry name" value="HD_domain"/>
</dbReference>
<evidence type="ECO:0000256" key="2">
    <source>
        <dbReference type="ARBA" id="ARBA00022723"/>
    </source>
</evidence>
<keyword evidence="3" id="KW-0547">Nucleotide-binding</keyword>
<dbReference type="PATRIC" id="fig|1121318.3.peg.397"/>
<proteinExistence type="predicted"/>
<dbReference type="SUPFAM" id="SSF109604">
    <property type="entry name" value="HD-domain/PDEase-like"/>
    <property type="match status" value="1"/>
</dbReference>
<keyword evidence="8" id="KW-0808">Transferase</keyword>
<evidence type="ECO:0000313" key="8">
    <source>
        <dbReference type="EMBL" id="KOA21262.1"/>
    </source>
</evidence>
<feature type="domain" description="HD" evidence="7">
    <location>
        <begin position="19"/>
        <end position="134"/>
    </location>
</feature>
<dbReference type="AlphaFoldDB" id="A0A0L6ZE94"/>
<comment type="caution">
    <text evidence="8">The sequence shown here is derived from an EMBL/GenBank/DDBJ whole genome shotgun (WGS) entry which is preliminary data.</text>
</comment>
<dbReference type="EC" id="3.6.1.41" evidence="1"/>
<gene>
    <name evidence="8" type="ORF">CLHOM_03920</name>
</gene>
<dbReference type="GO" id="GO:0000166">
    <property type="term" value="F:nucleotide binding"/>
    <property type="evidence" value="ECO:0007669"/>
    <property type="project" value="UniProtKB-KW"/>
</dbReference>
<dbReference type="SMART" id="SM00471">
    <property type="entry name" value="HDc"/>
    <property type="match status" value="1"/>
</dbReference>
<dbReference type="Pfam" id="PF01966">
    <property type="entry name" value="HD"/>
    <property type="match status" value="1"/>
</dbReference>
<keyword evidence="9" id="KW-1185">Reference proteome</keyword>
<dbReference type="GO" id="GO:0046872">
    <property type="term" value="F:metal ion binding"/>
    <property type="evidence" value="ECO:0007669"/>
    <property type="project" value="UniProtKB-KW"/>
</dbReference>
<evidence type="ECO:0000259" key="7">
    <source>
        <dbReference type="PROSITE" id="PS51831"/>
    </source>
</evidence>
<organism evidence="8 9">
    <name type="scientific">Clostridium homopropionicum DSM 5847</name>
    <dbReference type="NCBI Taxonomy" id="1121318"/>
    <lineage>
        <taxon>Bacteria</taxon>
        <taxon>Bacillati</taxon>
        <taxon>Bacillota</taxon>
        <taxon>Clostridia</taxon>
        <taxon>Eubacteriales</taxon>
        <taxon>Clostridiaceae</taxon>
        <taxon>Clostridium</taxon>
    </lineage>
</organism>
<keyword evidence="2" id="KW-0479">Metal-binding</keyword>
<dbReference type="EMBL" id="LHUR01000010">
    <property type="protein sequence ID" value="KOA21262.1"/>
    <property type="molecule type" value="Genomic_DNA"/>
</dbReference>
<dbReference type="NCBIfam" id="TIGR00488">
    <property type="entry name" value="bis(5'-nucleosyl)-tetraphosphatase (symmetrical) YqeK"/>
    <property type="match status" value="1"/>
</dbReference>
<dbReference type="PANTHER" id="PTHR35795">
    <property type="entry name" value="SLR1885 PROTEIN"/>
    <property type="match status" value="1"/>
</dbReference>
<accession>A0A0L6ZE94</accession>
<comment type="catalytic activity">
    <reaction evidence="6">
        <text>P(1),P(4)-bis(5'-adenosyl) tetraphosphate + H2O = 2 ADP + 2 H(+)</text>
        <dbReference type="Rhea" id="RHEA:24252"/>
        <dbReference type="ChEBI" id="CHEBI:15377"/>
        <dbReference type="ChEBI" id="CHEBI:15378"/>
        <dbReference type="ChEBI" id="CHEBI:58141"/>
        <dbReference type="ChEBI" id="CHEBI:456216"/>
        <dbReference type="EC" id="3.6.1.41"/>
    </reaction>
</comment>
<dbReference type="CDD" id="cd00077">
    <property type="entry name" value="HDc"/>
    <property type="match status" value="1"/>
</dbReference>
<dbReference type="InterPro" id="IPR006675">
    <property type="entry name" value="HDIG_dom"/>
</dbReference>
<evidence type="ECO:0000256" key="5">
    <source>
        <dbReference type="ARBA" id="ARBA00023004"/>
    </source>
</evidence>
<keyword evidence="8" id="KW-0548">Nucleotidyltransferase</keyword>
<dbReference type="Gene3D" id="1.10.3210.10">
    <property type="entry name" value="Hypothetical protein af1432"/>
    <property type="match status" value="1"/>
</dbReference>
<keyword evidence="4" id="KW-0378">Hydrolase</keyword>
<dbReference type="InterPro" id="IPR051094">
    <property type="entry name" value="Diverse_Catalytic_Enzymes"/>
</dbReference>
<dbReference type="RefSeq" id="WP_052219991.1">
    <property type="nucleotide sequence ID" value="NZ_LHUR01000010.1"/>
</dbReference>
<evidence type="ECO:0000313" key="9">
    <source>
        <dbReference type="Proteomes" id="UP000037043"/>
    </source>
</evidence>
<dbReference type="InterPro" id="IPR003607">
    <property type="entry name" value="HD/PDEase_dom"/>
</dbReference>
<evidence type="ECO:0000256" key="1">
    <source>
        <dbReference type="ARBA" id="ARBA00012506"/>
    </source>
</evidence>
<protein>
    <recommendedName>
        <fullName evidence="1">bis(5'-nucleosyl)-tetraphosphatase (symmetrical)</fullName>
        <ecNumber evidence="1">3.6.1.41</ecNumber>
    </recommendedName>
</protein>
<dbReference type="InterPro" id="IPR005249">
    <property type="entry name" value="YqeK"/>
</dbReference>
<reference evidence="9" key="1">
    <citation type="submission" date="2015-08" db="EMBL/GenBank/DDBJ databases">
        <title>Genome sequence of the strict anaerobe Clostridium homopropionicum LuHBu1 (DSM 5847T).</title>
        <authorList>
            <person name="Poehlein A."/>
            <person name="Beck M."/>
            <person name="Schiel-Bengelsdorf B."/>
            <person name="Bengelsdorf F.R."/>
            <person name="Daniel R."/>
            <person name="Duerre P."/>
        </authorList>
    </citation>
    <scope>NUCLEOTIDE SEQUENCE [LARGE SCALE GENOMIC DNA]</scope>
    <source>
        <strain evidence="9">DSM 5847</strain>
    </source>
</reference>
<dbReference type="PANTHER" id="PTHR35795:SF1">
    <property type="entry name" value="BIS(5'-NUCLEOSYL)-TETRAPHOSPHATASE, SYMMETRICAL"/>
    <property type="match status" value="1"/>
</dbReference>
<sequence>MWDEGRMIEYLKKNLKNSRLQHSLSVMDTAIKLAEIYHCDSNKARIAGLIHDCAKNMSSNEMINIMKKSGYNTNDESFMIPQTLHGPVGAYVAKNVMGIEDKEILNAIEYHTIGRKNMSILEKIIYIADYIEPLRNFQELEAVRKFVYSGNIDKALLMSFDNTIKYIIKKGQLLHKNTIEARNYILSNR</sequence>
<evidence type="ECO:0000256" key="6">
    <source>
        <dbReference type="ARBA" id="ARBA00049417"/>
    </source>
</evidence>
<keyword evidence="5" id="KW-0408">Iron</keyword>
<evidence type="ECO:0000256" key="4">
    <source>
        <dbReference type="ARBA" id="ARBA00022801"/>
    </source>
</evidence>
<dbReference type="STRING" id="36844.SAMN04488501_107138"/>